<name>A0ABS4KS89_9CLOT</name>
<reference evidence="1 2" key="1">
    <citation type="submission" date="2021-03" db="EMBL/GenBank/DDBJ databases">
        <title>Genomic Encyclopedia of Type Strains, Phase IV (KMG-IV): sequencing the most valuable type-strain genomes for metagenomic binning, comparative biology and taxonomic classification.</title>
        <authorList>
            <person name="Goeker M."/>
        </authorList>
    </citation>
    <scope>NUCLEOTIDE SEQUENCE [LARGE SCALE GENOMIC DNA]</scope>
    <source>
        <strain evidence="1 2">DSM 28783</strain>
    </source>
</reference>
<evidence type="ECO:0000313" key="2">
    <source>
        <dbReference type="Proteomes" id="UP001519307"/>
    </source>
</evidence>
<dbReference type="EMBL" id="JAGGLM010000008">
    <property type="protein sequence ID" value="MBP2032903.1"/>
    <property type="molecule type" value="Genomic_DNA"/>
</dbReference>
<comment type="caution">
    <text evidence="1">The sequence shown here is derived from an EMBL/GenBank/DDBJ whole genome shotgun (WGS) entry which is preliminary data.</text>
</comment>
<dbReference type="Proteomes" id="UP001519307">
    <property type="component" value="Unassembled WGS sequence"/>
</dbReference>
<protein>
    <submittedName>
        <fullName evidence="1">Uncharacterized protein</fullName>
    </submittedName>
</protein>
<sequence>MMPGNLINSTVPIPAGRCLKDEKLEEKLSCYS</sequence>
<accession>A0ABS4KS89</accession>
<organism evidence="1 2">
    <name type="scientific">Clostridium algifaecis</name>
    <dbReference type="NCBI Taxonomy" id="1472040"/>
    <lineage>
        <taxon>Bacteria</taxon>
        <taxon>Bacillati</taxon>
        <taxon>Bacillota</taxon>
        <taxon>Clostridia</taxon>
        <taxon>Eubacteriales</taxon>
        <taxon>Clostridiaceae</taxon>
        <taxon>Clostridium</taxon>
    </lineage>
</organism>
<proteinExistence type="predicted"/>
<evidence type="ECO:0000313" key="1">
    <source>
        <dbReference type="EMBL" id="MBP2032903.1"/>
    </source>
</evidence>
<gene>
    <name evidence="1" type="ORF">J2Z42_001582</name>
</gene>
<keyword evidence="2" id="KW-1185">Reference proteome</keyword>